<protein>
    <submittedName>
        <fullName evidence="12">Uncharacterized protein</fullName>
    </submittedName>
</protein>
<evidence type="ECO:0000256" key="3">
    <source>
        <dbReference type="ARBA" id="ARBA00022703"/>
    </source>
</evidence>
<dbReference type="AlphaFoldDB" id="A0A8S1H946"/>
<dbReference type="PROSITE" id="PS50209">
    <property type="entry name" value="CARD"/>
    <property type="match status" value="1"/>
</dbReference>
<feature type="domain" description="CARD" evidence="11">
    <location>
        <begin position="3"/>
        <end position="92"/>
    </location>
</feature>
<evidence type="ECO:0000259" key="9">
    <source>
        <dbReference type="PROSITE" id="PS50207"/>
    </source>
</evidence>
<dbReference type="PIRSF" id="PIRSF038001">
    <property type="entry name" value="Caspase_ICE"/>
    <property type="match status" value="1"/>
</dbReference>
<dbReference type="InterPro" id="IPR015917">
    <property type="entry name" value="Pept_C14A"/>
</dbReference>
<evidence type="ECO:0000256" key="2">
    <source>
        <dbReference type="ARBA" id="ARBA00022670"/>
    </source>
</evidence>
<evidence type="ECO:0000256" key="1">
    <source>
        <dbReference type="ARBA" id="ARBA00010134"/>
    </source>
</evidence>
<dbReference type="Gene3D" id="1.10.533.10">
    <property type="entry name" value="Death Domain, Fas"/>
    <property type="match status" value="1"/>
</dbReference>
<dbReference type="InterPro" id="IPR011600">
    <property type="entry name" value="Pept_C14_caspase"/>
</dbReference>
<dbReference type="InterPro" id="IPR029030">
    <property type="entry name" value="Caspase-like_dom_sf"/>
</dbReference>
<dbReference type="SMART" id="SM00115">
    <property type="entry name" value="CASc"/>
    <property type="match status" value="1"/>
</dbReference>
<dbReference type="SUPFAM" id="SSF52129">
    <property type="entry name" value="Caspase-like"/>
    <property type="match status" value="1"/>
</dbReference>
<evidence type="ECO:0000313" key="13">
    <source>
        <dbReference type="Proteomes" id="UP000835052"/>
    </source>
</evidence>
<keyword evidence="4" id="KW-0378">Hydrolase</keyword>
<keyword evidence="13" id="KW-1185">Reference proteome</keyword>
<evidence type="ECO:0000259" key="11">
    <source>
        <dbReference type="PROSITE" id="PS50209"/>
    </source>
</evidence>
<feature type="domain" description="Caspase family p20" evidence="10">
    <location>
        <begin position="199"/>
        <end position="322"/>
    </location>
</feature>
<dbReference type="PRINTS" id="PR00376">
    <property type="entry name" value="IL1BCENZYME"/>
</dbReference>
<dbReference type="GO" id="GO:0006915">
    <property type="term" value="P:apoptotic process"/>
    <property type="evidence" value="ECO:0007669"/>
    <property type="project" value="UniProtKB-KW"/>
</dbReference>
<dbReference type="PROSITE" id="PS50207">
    <property type="entry name" value="CASPASE_P10"/>
    <property type="match status" value="1"/>
</dbReference>
<feature type="active site" evidence="7">
    <location>
        <position position="318"/>
    </location>
</feature>
<dbReference type="Proteomes" id="UP000835052">
    <property type="component" value="Unassembled WGS sequence"/>
</dbReference>
<dbReference type="GO" id="GO:0004197">
    <property type="term" value="F:cysteine-type endopeptidase activity"/>
    <property type="evidence" value="ECO:0007669"/>
    <property type="project" value="InterPro"/>
</dbReference>
<dbReference type="SUPFAM" id="SSF47986">
    <property type="entry name" value="DEATH domain"/>
    <property type="match status" value="1"/>
</dbReference>
<dbReference type="CDD" id="cd00032">
    <property type="entry name" value="CASc"/>
    <property type="match status" value="1"/>
</dbReference>
<organism evidence="12 13">
    <name type="scientific">Caenorhabditis auriculariae</name>
    <dbReference type="NCBI Taxonomy" id="2777116"/>
    <lineage>
        <taxon>Eukaryota</taxon>
        <taxon>Metazoa</taxon>
        <taxon>Ecdysozoa</taxon>
        <taxon>Nematoda</taxon>
        <taxon>Chromadorea</taxon>
        <taxon>Rhabditida</taxon>
        <taxon>Rhabditina</taxon>
        <taxon>Rhabditomorpha</taxon>
        <taxon>Rhabditoidea</taxon>
        <taxon>Rhabditidae</taxon>
        <taxon>Peloderinae</taxon>
        <taxon>Caenorhabditis</taxon>
    </lineage>
</organism>
<dbReference type="GO" id="GO:0042981">
    <property type="term" value="P:regulation of apoptotic process"/>
    <property type="evidence" value="ECO:0007669"/>
    <property type="project" value="InterPro"/>
</dbReference>
<evidence type="ECO:0000313" key="12">
    <source>
        <dbReference type="EMBL" id="CAD6191887.1"/>
    </source>
</evidence>
<dbReference type="InterPro" id="IPR001315">
    <property type="entry name" value="CARD"/>
</dbReference>
<dbReference type="Pfam" id="PF00656">
    <property type="entry name" value="Peptidase_C14"/>
    <property type="match status" value="1"/>
</dbReference>
<keyword evidence="6" id="KW-0865">Zymogen</keyword>
<evidence type="ECO:0000256" key="5">
    <source>
        <dbReference type="ARBA" id="ARBA00022807"/>
    </source>
</evidence>
<evidence type="ECO:0000256" key="6">
    <source>
        <dbReference type="ARBA" id="ARBA00023145"/>
    </source>
</evidence>
<evidence type="ECO:0000256" key="7">
    <source>
        <dbReference type="PIRSR" id="PIRSR038001-1"/>
    </source>
</evidence>
<dbReference type="Pfam" id="PF00619">
    <property type="entry name" value="CARD"/>
    <property type="match status" value="1"/>
</dbReference>
<dbReference type="PANTHER" id="PTHR47901">
    <property type="entry name" value="CASPASE RECRUITMENT DOMAIN-CONTAINING PROTEIN 18"/>
    <property type="match status" value="1"/>
</dbReference>
<dbReference type="InterPro" id="IPR002138">
    <property type="entry name" value="Pept_C14_p10"/>
</dbReference>
<name>A0A8S1H946_9PELO</name>
<dbReference type="PANTHER" id="PTHR47901:SF8">
    <property type="entry name" value="CASPASE-3"/>
    <property type="match status" value="1"/>
</dbReference>
<dbReference type="OrthoDB" id="6114029at2759"/>
<keyword evidence="5" id="KW-0788">Thiol protease</keyword>
<feature type="domain" description="Caspase family p10" evidence="9">
    <location>
        <begin position="362"/>
        <end position="453"/>
    </location>
</feature>
<feature type="active site" evidence="7">
    <location>
        <position position="275"/>
    </location>
</feature>
<evidence type="ECO:0000256" key="4">
    <source>
        <dbReference type="ARBA" id="ARBA00022801"/>
    </source>
</evidence>
<reference evidence="12" key="1">
    <citation type="submission" date="2020-10" db="EMBL/GenBank/DDBJ databases">
        <authorList>
            <person name="Kikuchi T."/>
        </authorList>
    </citation>
    <scope>NUCLEOTIDE SEQUENCE</scope>
    <source>
        <strain evidence="12">NKZ352</strain>
    </source>
</reference>
<sequence length="461" mass="52740">MSMRDERRRLLDVNLLTLTAELEVDDVLLHLRARRVFTEDIADRIQSQRTARDRRIQLVRLLKTRGDSAFEVFYEALVLTEQMRLASLLEPMVDREAVSKIRGAAPSMEFEQGNCLYSPIRTRSRSRGRPVRTLGVSDRFNQNYCMETSLPGEENLMNGMLPWGTEPQILTDLGVEYCDAPFIERIFDPKKMYPNFAKPRGLCLVVNNERFDTMPHRQGTNVDKQNISTLFKTMGYDIIEKNNVTVKELTHLVRAFGQDSRHKHAQSAVVVILSHGEHEQIIGVDDNAVSTHRLFELLNASNAPLLAKKPKLWFIQACRGERRDLGFATLDEVDGAPRREFDGGDGPFNFFNCVRPQIAQQAHIRVPNEADVMVAYATTPQFVSWRNSLRGSWFIQAICEIFAAHAKDEDVLTLMTMVNHRVAMGYQTQQRDGTCKQMPEITSRLLKKFYFWPVRSSGSAV</sequence>
<comment type="similarity">
    <text evidence="1 8">Belongs to the peptidase C14A family.</text>
</comment>
<keyword evidence="2" id="KW-0645">Protease</keyword>
<comment type="caution">
    <text evidence="12">The sequence shown here is derived from an EMBL/GenBank/DDBJ whole genome shotgun (WGS) entry which is preliminary data.</text>
</comment>
<accession>A0A8S1H946</accession>
<dbReference type="InterPro" id="IPR011029">
    <property type="entry name" value="DEATH-like_dom_sf"/>
</dbReference>
<dbReference type="SMART" id="SM00114">
    <property type="entry name" value="CARD"/>
    <property type="match status" value="1"/>
</dbReference>
<dbReference type="InterPro" id="IPR002398">
    <property type="entry name" value="Pept_C14"/>
</dbReference>
<dbReference type="GO" id="GO:0006508">
    <property type="term" value="P:proteolysis"/>
    <property type="evidence" value="ECO:0007669"/>
    <property type="project" value="UniProtKB-KW"/>
</dbReference>
<evidence type="ECO:0000259" key="10">
    <source>
        <dbReference type="PROSITE" id="PS50208"/>
    </source>
</evidence>
<dbReference type="Gene3D" id="3.40.50.1460">
    <property type="match status" value="1"/>
</dbReference>
<gene>
    <name evidence="12" type="ORF">CAUJ_LOCUS7806</name>
</gene>
<dbReference type="InterPro" id="IPR016129">
    <property type="entry name" value="Caspase_his_AS"/>
</dbReference>
<dbReference type="PROSITE" id="PS50208">
    <property type="entry name" value="CASPASE_P20"/>
    <property type="match status" value="1"/>
</dbReference>
<proteinExistence type="inferred from homology"/>
<evidence type="ECO:0000256" key="8">
    <source>
        <dbReference type="RuleBase" id="RU003971"/>
    </source>
</evidence>
<dbReference type="CDD" id="cd01671">
    <property type="entry name" value="CARD"/>
    <property type="match status" value="1"/>
</dbReference>
<dbReference type="PROSITE" id="PS01121">
    <property type="entry name" value="CASPASE_HIS"/>
    <property type="match status" value="1"/>
</dbReference>
<keyword evidence="3" id="KW-0053">Apoptosis</keyword>
<dbReference type="EMBL" id="CAJGYM010000024">
    <property type="protein sequence ID" value="CAD6191887.1"/>
    <property type="molecule type" value="Genomic_DNA"/>
</dbReference>
<dbReference type="InterPro" id="IPR001309">
    <property type="entry name" value="Pept_C14_p20"/>
</dbReference>